<sequence>MINSKLQVFNQKGSPTVAYVLDELIEPRGITLTTDGHIAATSQKIQAVTVLSSDGCLVGTFGKNILSGPCGIATDAKGNFVITDVSSNKISLVDKNGNFIQHIGKDEQFKQPRYVTVSKQGEIIVSDSGNNCLKVFDPQGKLLRVIGKFGKNDGCLKVPYATTTDDFGNVLVSDHYNDRISVFNCNGKFIRHLVTEAHGLKHPQGLSLSPEMVLYISHGGLKANQVAAYELKFDGIPCDVVAFV</sequence>
<reference evidence="3 4" key="1">
    <citation type="journal article" date="2013" name="Nature">
        <title>Insights into bilaterian evolution from three spiralian genomes.</title>
        <authorList>
            <person name="Simakov O."/>
            <person name="Marletaz F."/>
            <person name="Cho S.J."/>
            <person name="Edsinger-Gonzales E."/>
            <person name="Havlak P."/>
            <person name="Hellsten U."/>
            <person name="Kuo D.H."/>
            <person name="Larsson T."/>
            <person name="Lv J."/>
            <person name="Arendt D."/>
            <person name="Savage R."/>
            <person name="Osoegawa K."/>
            <person name="de Jong P."/>
            <person name="Grimwood J."/>
            <person name="Chapman J.A."/>
            <person name="Shapiro H."/>
            <person name="Aerts A."/>
            <person name="Otillar R.P."/>
            <person name="Terry A.Y."/>
            <person name="Boore J.L."/>
            <person name="Grigoriev I.V."/>
            <person name="Lindberg D.R."/>
            <person name="Seaver E.C."/>
            <person name="Weisblat D.A."/>
            <person name="Putnam N.H."/>
            <person name="Rokhsar D.S."/>
        </authorList>
    </citation>
    <scope>NUCLEOTIDE SEQUENCE [LARGE SCALE GENOMIC DNA]</scope>
</reference>
<gene>
    <name evidence="3" type="ORF">LOTGIDRAFT_130195</name>
</gene>
<dbReference type="GeneID" id="20233045"/>
<evidence type="ECO:0000256" key="2">
    <source>
        <dbReference type="PROSITE-ProRule" id="PRU00504"/>
    </source>
</evidence>
<dbReference type="KEGG" id="lgi:LOTGIDRAFT_130195"/>
<dbReference type="OMA" id="ERPRIEW"/>
<evidence type="ECO:0000313" key="4">
    <source>
        <dbReference type="Proteomes" id="UP000030746"/>
    </source>
</evidence>
<dbReference type="HOGENOM" id="CLU_1139122_0_0_1"/>
<dbReference type="PANTHER" id="PTHR24104">
    <property type="entry name" value="E3 UBIQUITIN-PROTEIN LIGASE NHLRC1-RELATED"/>
    <property type="match status" value="1"/>
</dbReference>
<accession>V3ZY77</accession>
<protein>
    <recommendedName>
        <fullName evidence="5">SMP-30/Gluconolactonase/LRE-like region domain-containing protein</fullName>
    </recommendedName>
</protein>
<dbReference type="CTD" id="20233045"/>
<dbReference type="EMBL" id="KB203219">
    <property type="protein sequence ID" value="ESO85921.1"/>
    <property type="molecule type" value="Genomic_DNA"/>
</dbReference>
<dbReference type="RefSeq" id="XP_009063423.1">
    <property type="nucleotide sequence ID" value="XM_009065175.1"/>
</dbReference>
<evidence type="ECO:0000256" key="1">
    <source>
        <dbReference type="ARBA" id="ARBA00022737"/>
    </source>
</evidence>
<dbReference type="CDD" id="cd05819">
    <property type="entry name" value="NHL"/>
    <property type="match status" value="1"/>
</dbReference>
<dbReference type="PROSITE" id="PS51125">
    <property type="entry name" value="NHL"/>
    <property type="match status" value="2"/>
</dbReference>
<evidence type="ECO:0000313" key="3">
    <source>
        <dbReference type="EMBL" id="ESO85921.1"/>
    </source>
</evidence>
<dbReference type="InterPro" id="IPR001258">
    <property type="entry name" value="NHL_repeat"/>
</dbReference>
<evidence type="ECO:0008006" key="5">
    <source>
        <dbReference type="Google" id="ProtNLM"/>
    </source>
</evidence>
<dbReference type="Pfam" id="PF01436">
    <property type="entry name" value="NHL"/>
    <property type="match status" value="1"/>
</dbReference>
<dbReference type="Proteomes" id="UP000030746">
    <property type="component" value="Unassembled WGS sequence"/>
</dbReference>
<dbReference type="PANTHER" id="PTHR24104:SF59">
    <property type="entry name" value="TRIPARTITE MOTIF-CONTAINING PROTEIN 2-LIKE"/>
    <property type="match status" value="1"/>
</dbReference>
<dbReference type="GO" id="GO:0061630">
    <property type="term" value="F:ubiquitin protein ligase activity"/>
    <property type="evidence" value="ECO:0007669"/>
    <property type="project" value="TreeGrafter"/>
</dbReference>
<organism evidence="3 4">
    <name type="scientific">Lottia gigantea</name>
    <name type="common">Giant owl limpet</name>
    <dbReference type="NCBI Taxonomy" id="225164"/>
    <lineage>
        <taxon>Eukaryota</taxon>
        <taxon>Metazoa</taxon>
        <taxon>Spiralia</taxon>
        <taxon>Lophotrochozoa</taxon>
        <taxon>Mollusca</taxon>
        <taxon>Gastropoda</taxon>
        <taxon>Patellogastropoda</taxon>
        <taxon>Lottioidea</taxon>
        <taxon>Lottiidae</taxon>
        <taxon>Lottia</taxon>
    </lineage>
</organism>
<dbReference type="SUPFAM" id="SSF101898">
    <property type="entry name" value="NHL repeat"/>
    <property type="match status" value="1"/>
</dbReference>
<dbReference type="InterPro" id="IPR011042">
    <property type="entry name" value="6-blade_b-propeller_TolB-like"/>
</dbReference>
<dbReference type="AlphaFoldDB" id="V3ZY77"/>
<keyword evidence="4" id="KW-1185">Reference proteome</keyword>
<feature type="repeat" description="NHL" evidence="2">
    <location>
        <begin position="55"/>
        <end position="96"/>
    </location>
</feature>
<dbReference type="GO" id="GO:0000209">
    <property type="term" value="P:protein polyubiquitination"/>
    <property type="evidence" value="ECO:0007669"/>
    <property type="project" value="TreeGrafter"/>
</dbReference>
<feature type="repeat" description="NHL" evidence="2">
    <location>
        <begin position="97"/>
        <end position="139"/>
    </location>
</feature>
<dbReference type="OrthoDB" id="10039644at2759"/>
<name>V3ZY77_LOTGI</name>
<dbReference type="Gene3D" id="2.120.10.30">
    <property type="entry name" value="TolB, C-terminal domain"/>
    <property type="match status" value="2"/>
</dbReference>
<keyword evidence="1" id="KW-0677">Repeat</keyword>
<proteinExistence type="predicted"/>
<dbReference type="GO" id="GO:0043161">
    <property type="term" value="P:proteasome-mediated ubiquitin-dependent protein catabolic process"/>
    <property type="evidence" value="ECO:0007669"/>
    <property type="project" value="TreeGrafter"/>
</dbReference>
<dbReference type="InterPro" id="IPR050952">
    <property type="entry name" value="TRIM-NHL_E3_ligases"/>
</dbReference>